<sequence length="268" mass="31382">MGLFFILNLRRNNMHKDIEYKFPFTRENENQFVNILGYYQAISCIENKYGKTLLDIGSNDGYITNILSKYFEKTVDIEPSKEQYEISKKKYKNIDFYNNFIENFESNELFDTISILAVYNCVEERENFLKSAIKFLKKDGVVIIQVSNADAVNKRIAEYMGTLKNRYELSKYNAEVGGVKKLYNIYDLKKEIESFGLKVIKTGGIMYKPFTDVQMNWFIENGLWNSGYGWGREGVEKDWCSEFCKALYEYGKTCPEECAVIYVVVKLK</sequence>
<dbReference type="InterPro" id="IPR029063">
    <property type="entry name" value="SAM-dependent_MTases_sf"/>
</dbReference>
<organism evidence="1 2">
    <name type="scientific">Brachyspira pilosicoli</name>
    <name type="common">Serpulina pilosicoli</name>
    <dbReference type="NCBI Taxonomy" id="52584"/>
    <lineage>
        <taxon>Bacteria</taxon>
        <taxon>Pseudomonadati</taxon>
        <taxon>Spirochaetota</taxon>
        <taxon>Spirochaetia</taxon>
        <taxon>Brachyspirales</taxon>
        <taxon>Brachyspiraceae</taxon>
        <taxon>Brachyspira</taxon>
    </lineage>
</organism>
<dbReference type="Proteomes" id="UP000323176">
    <property type="component" value="Unassembled WGS sequence"/>
</dbReference>
<keyword evidence="1" id="KW-0808">Transferase</keyword>
<proteinExistence type="predicted"/>
<dbReference type="Pfam" id="PF13489">
    <property type="entry name" value="Methyltransf_23"/>
    <property type="match status" value="1"/>
</dbReference>
<evidence type="ECO:0000313" key="2">
    <source>
        <dbReference type="Proteomes" id="UP000323176"/>
    </source>
</evidence>
<dbReference type="GO" id="GO:0032259">
    <property type="term" value="P:methylation"/>
    <property type="evidence" value="ECO:0007669"/>
    <property type="project" value="UniProtKB-KW"/>
</dbReference>
<keyword evidence="1" id="KW-0489">Methyltransferase</keyword>
<dbReference type="AlphaFoldDB" id="A0A5C8EC35"/>
<protein>
    <submittedName>
        <fullName evidence="1">Class I SAM-dependent methyltransferase</fullName>
    </submittedName>
</protein>
<reference evidence="1 2" key="1">
    <citation type="journal article" date="1992" name="Lakartidningen">
        <title>[Penicillin V and not amoxicillin is the first choice preparation in acute otitis].</title>
        <authorList>
            <person name="Kamme C."/>
            <person name="Lundgren K."/>
            <person name="Prellner K."/>
        </authorList>
    </citation>
    <scope>NUCLEOTIDE SEQUENCE [LARGE SCALE GENOMIC DNA]</scope>
    <source>
        <strain evidence="1 2">PC5538III-hc</strain>
    </source>
</reference>
<name>A0A5C8EC35_BRAPL</name>
<dbReference type="PANTHER" id="PTHR43861">
    <property type="entry name" value="TRANS-ACONITATE 2-METHYLTRANSFERASE-RELATED"/>
    <property type="match status" value="1"/>
</dbReference>
<dbReference type="EMBL" id="SAXY01000078">
    <property type="protein sequence ID" value="TXJ35233.1"/>
    <property type="molecule type" value="Genomic_DNA"/>
</dbReference>
<accession>A0A5C8EC35</accession>
<dbReference type="Gene3D" id="3.40.50.150">
    <property type="entry name" value="Vaccinia Virus protein VP39"/>
    <property type="match status" value="1"/>
</dbReference>
<evidence type="ECO:0000313" key="1">
    <source>
        <dbReference type="EMBL" id="TXJ35233.1"/>
    </source>
</evidence>
<gene>
    <name evidence="1" type="ORF">EPJ72_12560</name>
</gene>
<dbReference type="SUPFAM" id="SSF53335">
    <property type="entry name" value="S-adenosyl-L-methionine-dependent methyltransferases"/>
    <property type="match status" value="1"/>
</dbReference>
<dbReference type="GO" id="GO:0008168">
    <property type="term" value="F:methyltransferase activity"/>
    <property type="evidence" value="ECO:0007669"/>
    <property type="project" value="UniProtKB-KW"/>
</dbReference>
<dbReference type="CDD" id="cd02440">
    <property type="entry name" value="AdoMet_MTases"/>
    <property type="match status" value="1"/>
</dbReference>
<dbReference type="PANTHER" id="PTHR43861:SF6">
    <property type="entry name" value="METHYLTRANSFERASE TYPE 11"/>
    <property type="match status" value="1"/>
</dbReference>
<comment type="caution">
    <text evidence="1">The sequence shown here is derived from an EMBL/GenBank/DDBJ whole genome shotgun (WGS) entry which is preliminary data.</text>
</comment>